<organism evidence="1 2">
    <name type="scientific">Forsythia ovata</name>
    <dbReference type="NCBI Taxonomy" id="205694"/>
    <lineage>
        <taxon>Eukaryota</taxon>
        <taxon>Viridiplantae</taxon>
        <taxon>Streptophyta</taxon>
        <taxon>Embryophyta</taxon>
        <taxon>Tracheophyta</taxon>
        <taxon>Spermatophyta</taxon>
        <taxon>Magnoliopsida</taxon>
        <taxon>eudicotyledons</taxon>
        <taxon>Gunneridae</taxon>
        <taxon>Pentapetalae</taxon>
        <taxon>asterids</taxon>
        <taxon>lamiids</taxon>
        <taxon>Lamiales</taxon>
        <taxon>Oleaceae</taxon>
        <taxon>Forsythieae</taxon>
        <taxon>Forsythia</taxon>
    </lineage>
</organism>
<comment type="caution">
    <text evidence="1">The sequence shown here is derived from an EMBL/GenBank/DDBJ whole genome shotgun (WGS) entry which is preliminary data.</text>
</comment>
<protein>
    <submittedName>
        <fullName evidence="1">Uncharacterized protein</fullName>
    </submittedName>
</protein>
<keyword evidence="2" id="KW-1185">Reference proteome</keyword>
<name>A0ABD1T5K1_9LAMI</name>
<dbReference type="EMBL" id="JBFOLJ010000009">
    <property type="protein sequence ID" value="KAL2508005.1"/>
    <property type="molecule type" value="Genomic_DNA"/>
</dbReference>
<sequence length="124" mass="14056">MQGLELQFVKILALNFIAFTGDGKRPELQFTARLVWRPLWRRRFLWQSSGGASTGAYDWYYVGGSRASPKTTAARFLTYLSAPCRLPPRFQTSGVTFLRCRRCRSIRSPLLKAVENCSSSPCIS</sequence>
<evidence type="ECO:0000313" key="2">
    <source>
        <dbReference type="Proteomes" id="UP001604277"/>
    </source>
</evidence>
<evidence type="ECO:0000313" key="1">
    <source>
        <dbReference type="EMBL" id="KAL2508005.1"/>
    </source>
</evidence>
<dbReference type="Proteomes" id="UP001604277">
    <property type="component" value="Unassembled WGS sequence"/>
</dbReference>
<gene>
    <name evidence="1" type="ORF">Fot_31652</name>
</gene>
<dbReference type="AlphaFoldDB" id="A0ABD1T5K1"/>
<accession>A0ABD1T5K1</accession>
<reference evidence="2" key="1">
    <citation type="submission" date="2024-07" db="EMBL/GenBank/DDBJ databases">
        <title>Two chromosome-level genome assemblies of Korean endemic species Abeliophyllum distichum and Forsythia ovata (Oleaceae).</title>
        <authorList>
            <person name="Jang H."/>
        </authorList>
    </citation>
    <scope>NUCLEOTIDE SEQUENCE [LARGE SCALE GENOMIC DNA]</scope>
</reference>
<proteinExistence type="predicted"/>